<dbReference type="PANTHER" id="PTHR21597">
    <property type="entry name" value="THO2 PROTEIN"/>
    <property type="match status" value="1"/>
</dbReference>
<protein>
    <recommendedName>
        <fullName evidence="3">THO complex subunit 2</fullName>
    </recommendedName>
</protein>
<evidence type="ECO:0000256" key="6">
    <source>
        <dbReference type="SAM" id="MobiDB-lite"/>
    </source>
</evidence>
<feature type="compositionally biased region" description="Basic and acidic residues" evidence="6">
    <location>
        <begin position="1231"/>
        <end position="1242"/>
    </location>
</feature>
<feature type="compositionally biased region" description="Basic and acidic residues" evidence="6">
    <location>
        <begin position="2526"/>
        <end position="2543"/>
    </location>
</feature>
<dbReference type="Pfam" id="PF11732">
    <property type="entry name" value="Thoc2"/>
    <property type="match status" value="1"/>
</dbReference>
<dbReference type="PANTHER" id="PTHR21597:SF0">
    <property type="entry name" value="THO COMPLEX SUBUNIT 2"/>
    <property type="match status" value="1"/>
</dbReference>
<feature type="domain" description="THO complex subunit 2 N-terminal" evidence="9">
    <location>
        <begin position="147"/>
        <end position="903"/>
    </location>
</feature>
<feature type="compositionally biased region" description="Polar residues" evidence="6">
    <location>
        <begin position="2338"/>
        <end position="2352"/>
    </location>
</feature>
<keyword evidence="5" id="KW-0175">Coiled coil</keyword>
<evidence type="ECO:0000259" key="8">
    <source>
        <dbReference type="Pfam" id="PF11732"/>
    </source>
</evidence>
<feature type="compositionally biased region" description="Low complexity" evidence="6">
    <location>
        <begin position="2241"/>
        <end position="2250"/>
    </location>
</feature>
<feature type="compositionally biased region" description="Low complexity" evidence="6">
    <location>
        <begin position="2162"/>
        <end position="2197"/>
    </location>
</feature>
<comment type="similarity">
    <text evidence="2">Belongs to the THOC2 family.</text>
</comment>
<accession>A0A8H3EQE2</accession>
<feature type="compositionally biased region" description="Polar residues" evidence="6">
    <location>
        <begin position="1646"/>
        <end position="1668"/>
    </location>
</feature>
<name>A0A8H3EQE2_9LECA</name>
<feature type="compositionally biased region" description="Basic and acidic residues" evidence="6">
    <location>
        <begin position="2053"/>
        <end position="2062"/>
    </location>
</feature>
<feature type="coiled-coil region" evidence="5">
    <location>
        <begin position="1337"/>
        <end position="1375"/>
    </location>
</feature>
<feature type="compositionally biased region" description="Basic and acidic residues" evidence="6">
    <location>
        <begin position="2001"/>
        <end position="2019"/>
    </location>
</feature>
<proteinExistence type="inferred from homology"/>
<feature type="compositionally biased region" description="Polar residues" evidence="6">
    <location>
        <begin position="2132"/>
        <end position="2154"/>
    </location>
</feature>
<feature type="compositionally biased region" description="Basic and acidic residues" evidence="6">
    <location>
        <begin position="13"/>
        <end position="25"/>
    </location>
</feature>
<reference evidence="10" key="1">
    <citation type="submission" date="2021-03" db="EMBL/GenBank/DDBJ databases">
        <authorList>
            <person name="Tagirdzhanova G."/>
        </authorList>
    </citation>
    <scope>NUCLEOTIDE SEQUENCE</scope>
</reference>
<dbReference type="OrthoDB" id="29024at2759"/>
<feature type="region of interest" description="Disordered" evidence="6">
    <location>
        <begin position="1231"/>
        <end position="1262"/>
    </location>
</feature>
<evidence type="ECO:0000256" key="5">
    <source>
        <dbReference type="SAM" id="Coils"/>
    </source>
</evidence>
<dbReference type="Proteomes" id="UP000664521">
    <property type="component" value="Unassembled WGS sequence"/>
</dbReference>
<feature type="domain" description="THO complex subunitTHOC2 N-terminal" evidence="8">
    <location>
        <begin position="905"/>
        <end position="980"/>
    </location>
</feature>
<feature type="compositionally biased region" description="Polar residues" evidence="6">
    <location>
        <begin position="2079"/>
        <end position="2094"/>
    </location>
</feature>
<evidence type="ECO:0000259" key="9">
    <source>
        <dbReference type="Pfam" id="PF16134"/>
    </source>
</evidence>
<feature type="compositionally biased region" description="Basic and acidic residues" evidence="6">
    <location>
        <begin position="2288"/>
        <end position="2298"/>
    </location>
</feature>
<feature type="compositionally biased region" description="Polar residues" evidence="6">
    <location>
        <begin position="121"/>
        <end position="135"/>
    </location>
</feature>
<feature type="compositionally biased region" description="Basic and acidic residues" evidence="6">
    <location>
        <begin position="2446"/>
        <end position="2464"/>
    </location>
</feature>
<feature type="compositionally biased region" description="Polar residues" evidence="6">
    <location>
        <begin position="2304"/>
        <end position="2322"/>
    </location>
</feature>
<evidence type="ECO:0000313" key="11">
    <source>
        <dbReference type="Proteomes" id="UP000664521"/>
    </source>
</evidence>
<evidence type="ECO:0000256" key="3">
    <source>
        <dbReference type="ARBA" id="ARBA00019596"/>
    </source>
</evidence>
<sequence length="2543" mass="282975">MAPGGGNKRKRGDRTFSQDSRDDGPRPSPHRPGTLNLAKQSNNVQSPQQQTFDSEQHEQRGGGRRRGSRGGWGGGPPQRGSPLNSPNHAPNTSRIATKAKAPPNPSLAIPVSHEDDKSAHQPPQTSETATQTTEDQPAPAPYQYDCITEENLRRWEQIGKRAAISTGLAARESGDSIGLSTLFQELIRSALSGRLDMLEAGLVVKEILEQDGEGATATERANSTFPMDAVALFLDCLSIVGEASSISSQLTPFVHATSVSPLRLRLDLSDDFLKKLGMVRNTFDRVGIRKQTNLIYRQSNYNLLREETEGFSKLITELFTTSSNETLTPELVVETFEHIKGMIGAFDMDVGRVLDVTLDVFAALLVKQNRFFVKLIRTSSWWPHQSSYQEISSTEVLNALPRWALPGASCHPYSVQEKEEIASARDERDKRFWVRAEETGMAAFFETVGRQVEGSVSEALKTAEKFNAAYKNGVALEVVPQIEIERRWVEATGTLPPKGNYMAAQILGFKLRFYSSSARSPTDVLPVNLIYLAALLIKIGFISLVDLYPHLWPADDAMEDVRIEKMKEKAEKEKLNRPGGGALNALASAGALPDDMPSMPIGRLRDSDRLREAEESRRTPSAPDAPADKAPIIEIDVEDDLPEPSDQKVQLLKSLLCIGALPEALYILGRFPWLPDAFADLPEYIHRVLHHSLSKVYDPLRPLQNRAVLREQHRGLDPDQSGNAKGILKYADSPPRKTLRWAQLDKEDTNEGIDYRFYWDDWADMIPVCQSVDDVFVLCKTLLNYTGVKVGQDPLLLMKLTRIGKHSLTTDPSDLNKTRWFDLLKRLIVPSLSITKSNPGVVNEVYELLKNYSTMERYSIYTEWYQGQTSRLPDIKSAFEQVKAETKDVLKRISKTNVRPMARALARVATASPGIVFQVAISQIESYDNLVDTVSECARYFTYLSYDVLTWSLMSSLGAQGRTRVQADGMLTSKWLQSIALFSGKVFKRYAVMNPSPVLQYVTEQLRQRNPTDLIVLEQITNNMAGIVSDTNFNEAQVLAMAGGDLLQSQTMLQLLDKRHELQLPAKRLLRALTGPRLAGQLLIAIAQERQTCVYNMPEQNTPLKVLGNQFDELHRIFLQYLDLLRTNLSAKEFDDLVPSVSKLIIEFGLEPNIAFCITRSGIAAAISEHDRAIARSATELKKSPILELKEGISKIDAESKITESFIGEIPSAEEAGPVQDKAVKEIVDLEDSARMDVDPTESKTNSSTPGSSPPAMTETLPQPWHPVLQEVMDSLEPALPVGTWKVLSRSFFVTFWSLSLCDMLVPTQSYDDEINRQKKKVAAINSDRSDLSKQGSEKKEKDKKALNELQDRLRAELKDQVQTYSQTRSRLQKEKEAWFVDFWTRWESLNAAILEQCFLPRLTLSPVDALYVFKLFKYLHSSGAVNFRSMGLLDQLFNEKRLTSVLFLCTAKEAENFGRFLNEILRDLGRWHADKTIFEKEAYGPKKDLPGFAKRLNKDTAKKPVEFYSFEEFRRVMFKWHRSLHQALKASFAGGEYMHIRNAINVQKAIYQQFPVINYMGTQQVAFVTQLSKTETREDLKIAATSLLGNLKRREKDWVLPQAFNLNEIPVNGAHGQRGVSAKPKTPQPDGEPQKLLNPRAPDFQPSTRLSTDGASEPSSRTTNQAQIDAEDGEIDDAKMADAPRINENVDQKDALPPLAQPSKNLQTEATQQTHLQLAEKSSKAPSRSQTPQPAGTKPEADSMAPAAAPSNPTPVIDPKPVADINLARTPSIPPRPEASRNSSANAINGRLPHTLPSRPEPPYSRGADSRASDRAADRGLRDHSRDTRPPDRNGIDRPRDSIHERPMERHVPGTQSRGHESSTERPYNAERNRSSSGWGAEYPSGRLSADDRHTSQNSREARPPVRDERKEWSHRERSFGELNNNSRAPEIQGPPVRDQAMAPPRSSIPQHPDRAALIHGGQDREKSLNISHSDRRRESNRYERQANSDRSSRGPSPSRLDDRHAPRHDVRHDDRQPNDVAQTPSDFSHGHAPRYDDSRVPTGPRSGAQGLHDRFQESPRHASAVAPGNEQNRRPAQESNYSGRQQESQYGRLNQAPEPSAGRANTGSDVPSGPRLPNGNNAPVIRPNGRNPSGAYSNSSTQHPSATPTNAMAIQDRQTPKGPSSRGPPRSSLPMPRLDTSQPTTTTQTTESPDTAGVHPDRLRAIQGAVKPVQGNILPSPSTGTMDRPPRPPLPPVSVPSSTATRPPHGQLLSPGGINASPVGPMSANMGPSPTGRGPPAGPASVHDRSRGDRRMLAGLQSVLQQAGTPNVPERSSQGASIRGRGGRANNMLMHSPSTSGPPASSMQRPEQSRGDLIANRNGGPSAPVPGEIDGSYGRGTRRGPPRDFPREPNRDGERDMARDSERDRELMRDEAREGERRSGRLRSSRDEGRDAAHGPTMQLRDEDRPPRRDDGRERGNDRPPMPPPTERDMRHAPRGDEQRRMESERREMEGWGPERRGGMERRDDRDRRDGGGSGRKRGRTADDGRVQDDKRQRRFN</sequence>
<feature type="region of interest" description="Disordered" evidence="6">
    <location>
        <begin position="1"/>
        <end position="141"/>
    </location>
</feature>
<feature type="compositionally biased region" description="Basic and acidic residues" evidence="6">
    <location>
        <begin position="1953"/>
        <end position="1994"/>
    </location>
</feature>
<feature type="region of interest" description="Disordered" evidence="6">
    <location>
        <begin position="609"/>
        <end position="630"/>
    </location>
</feature>
<evidence type="ECO:0000256" key="2">
    <source>
        <dbReference type="ARBA" id="ARBA00007857"/>
    </source>
</evidence>
<feature type="compositionally biased region" description="Basic and acidic residues" evidence="6">
    <location>
        <begin position="2472"/>
        <end position="2517"/>
    </location>
</feature>
<evidence type="ECO:0000256" key="1">
    <source>
        <dbReference type="ARBA" id="ARBA00004123"/>
    </source>
</evidence>
<feature type="compositionally biased region" description="Polar residues" evidence="6">
    <location>
        <begin position="37"/>
        <end position="53"/>
    </location>
</feature>
<dbReference type="InterPro" id="IPR021726">
    <property type="entry name" value="THO_THOC2_N"/>
</dbReference>
<gene>
    <name evidence="10" type="primary">THO2</name>
    <name evidence="10" type="ORF">HETSPECPRED_009522</name>
</gene>
<organism evidence="10 11">
    <name type="scientific">Heterodermia speciosa</name>
    <dbReference type="NCBI Taxonomy" id="116794"/>
    <lineage>
        <taxon>Eukaryota</taxon>
        <taxon>Fungi</taxon>
        <taxon>Dikarya</taxon>
        <taxon>Ascomycota</taxon>
        <taxon>Pezizomycotina</taxon>
        <taxon>Lecanoromycetes</taxon>
        <taxon>OSLEUM clade</taxon>
        <taxon>Lecanoromycetidae</taxon>
        <taxon>Caliciales</taxon>
        <taxon>Physciaceae</taxon>
        <taxon>Heterodermia</taxon>
    </lineage>
</organism>
<feature type="compositionally biased region" description="Basic and acidic residues" evidence="6">
    <location>
        <begin position="609"/>
        <end position="618"/>
    </location>
</feature>
<dbReference type="Pfam" id="PF11262">
    <property type="entry name" value="Tho2"/>
    <property type="match status" value="1"/>
</dbReference>
<feature type="region of interest" description="Disordered" evidence="6">
    <location>
        <begin position="1611"/>
        <end position="1677"/>
    </location>
</feature>
<feature type="domain" description="THO complex subunitTHOC2 C-terminal" evidence="7">
    <location>
        <begin position="1285"/>
        <end position="1592"/>
    </location>
</feature>
<feature type="compositionally biased region" description="Polar residues" evidence="6">
    <location>
        <begin position="1725"/>
        <end position="1735"/>
    </location>
</feature>
<dbReference type="GO" id="GO:0000445">
    <property type="term" value="C:THO complex part of transcription export complex"/>
    <property type="evidence" value="ECO:0007669"/>
    <property type="project" value="TreeGrafter"/>
</dbReference>
<dbReference type="InterPro" id="IPR040007">
    <property type="entry name" value="Tho2"/>
</dbReference>
<dbReference type="GO" id="GO:0003729">
    <property type="term" value="F:mRNA binding"/>
    <property type="evidence" value="ECO:0007669"/>
    <property type="project" value="TreeGrafter"/>
</dbReference>
<feature type="region of interest" description="Disordered" evidence="6">
    <location>
        <begin position="1707"/>
        <end position="2543"/>
    </location>
</feature>
<feature type="compositionally biased region" description="Polar residues" evidence="6">
    <location>
        <begin position="1707"/>
        <end position="1717"/>
    </location>
</feature>
<dbReference type="EMBL" id="CAJPDS010000008">
    <property type="protein sequence ID" value="CAF9909795.1"/>
    <property type="molecule type" value="Genomic_DNA"/>
</dbReference>
<dbReference type="Pfam" id="PF16134">
    <property type="entry name" value="THOC2_N"/>
    <property type="match status" value="1"/>
</dbReference>
<feature type="compositionally biased region" description="Basic and acidic residues" evidence="6">
    <location>
        <begin position="1809"/>
        <end position="1875"/>
    </location>
</feature>
<evidence type="ECO:0000256" key="4">
    <source>
        <dbReference type="ARBA" id="ARBA00023242"/>
    </source>
</evidence>
<dbReference type="InterPro" id="IPR021418">
    <property type="entry name" value="THO_THOC2_C"/>
</dbReference>
<comment type="subcellular location">
    <subcellularLocation>
        <location evidence="1">Nucleus</location>
    </subcellularLocation>
</comment>
<feature type="compositionally biased region" description="Basic and acidic residues" evidence="6">
    <location>
        <begin position="1890"/>
        <end position="1921"/>
    </location>
</feature>
<dbReference type="GO" id="GO:0006406">
    <property type="term" value="P:mRNA export from nucleus"/>
    <property type="evidence" value="ECO:0007669"/>
    <property type="project" value="InterPro"/>
</dbReference>
<dbReference type="InterPro" id="IPR032302">
    <property type="entry name" value="THOC2_N"/>
</dbReference>
<keyword evidence="4" id="KW-0539">Nucleus</keyword>
<evidence type="ECO:0000259" key="7">
    <source>
        <dbReference type="Pfam" id="PF11262"/>
    </source>
</evidence>
<keyword evidence="11" id="KW-1185">Reference proteome</keyword>
<feature type="compositionally biased region" description="Polar residues" evidence="6">
    <location>
        <begin position="82"/>
        <end position="95"/>
    </location>
</feature>
<evidence type="ECO:0000313" key="10">
    <source>
        <dbReference type="EMBL" id="CAF9909795.1"/>
    </source>
</evidence>
<feature type="compositionally biased region" description="Basic and acidic residues" evidence="6">
    <location>
        <begin position="2387"/>
        <end position="2439"/>
    </location>
</feature>
<dbReference type="GO" id="GO:0006397">
    <property type="term" value="P:mRNA processing"/>
    <property type="evidence" value="ECO:0007669"/>
    <property type="project" value="InterPro"/>
</dbReference>
<comment type="caution">
    <text evidence="10">The sequence shown here is derived from an EMBL/GenBank/DDBJ whole genome shotgun (WGS) entry which is preliminary data.</text>
</comment>